<dbReference type="Proteomes" id="UP000606194">
    <property type="component" value="Unassembled WGS sequence"/>
</dbReference>
<comment type="caution">
    <text evidence="2">The sequence shown here is derived from an EMBL/GenBank/DDBJ whole genome shotgun (WGS) entry which is preliminary data.</text>
</comment>
<evidence type="ECO:0000256" key="1">
    <source>
        <dbReference type="SAM" id="MobiDB-lite"/>
    </source>
</evidence>
<dbReference type="AlphaFoldDB" id="A0A918FUE4"/>
<evidence type="ECO:0000313" key="2">
    <source>
        <dbReference type="EMBL" id="GGR79644.1"/>
    </source>
</evidence>
<sequence>MVRGRSVAGQETGVSRARRWRRIRGPGARRACARAVRGLRVAWDAGPASGRGADREGPIAA</sequence>
<reference evidence="2" key="1">
    <citation type="journal article" date="2014" name="Int. J. Syst. Evol. Microbiol.">
        <title>Complete genome sequence of Corynebacterium casei LMG S-19264T (=DSM 44701T), isolated from a smear-ripened cheese.</title>
        <authorList>
            <consortium name="US DOE Joint Genome Institute (JGI-PGF)"/>
            <person name="Walter F."/>
            <person name="Albersmeier A."/>
            <person name="Kalinowski J."/>
            <person name="Ruckert C."/>
        </authorList>
    </citation>
    <scope>NUCLEOTIDE SEQUENCE</scope>
    <source>
        <strain evidence="2">JCM 4386</strain>
    </source>
</reference>
<gene>
    <name evidence="2" type="ORF">GCM10010269_18630</name>
</gene>
<evidence type="ECO:0000313" key="3">
    <source>
        <dbReference type="Proteomes" id="UP000606194"/>
    </source>
</evidence>
<name>A0A918FUE4_9ACTN</name>
<dbReference type="EMBL" id="BMTL01000006">
    <property type="protein sequence ID" value="GGR79644.1"/>
    <property type="molecule type" value="Genomic_DNA"/>
</dbReference>
<reference evidence="2" key="2">
    <citation type="submission" date="2020-09" db="EMBL/GenBank/DDBJ databases">
        <authorList>
            <person name="Sun Q."/>
            <person name="Ohkuma M."/>
        </authorList>
    </citation>
    <scope>NUCLEOTIDE SEQUENCE</scope>
    <source>
        <strain evidence="2">JCM 4386</strain>
    </source>
</reference>
<protein>
    <submittedName>
        <fullName evidence="2">Uncharacterized protein</fullName>
    </submittedName>
</protein>
<proteinExistence type="predicted"/>
<organism evidence="2 3">
    <name type="scientific">Streptomyces humidus</name>
    <dbReference type="NCBI Taxonomy" id="52259"/>
    <lineage>
        <taxon>Bacteria</taxon>
        <taxon>Bacillati</taxon>
        <taxon>Actinomycetota</taxon>
        <taxon>Actinomycetes</taxon>
        <taxon>Kitasatosporales</taxon>
        <taxon>Streptomycetaceae</taxon>
        <taxon>Streptomyces</taxon>
    </lineage>
</organism>
<accession>A0A918FUE4</accession>
<keyword evidence="3" id="KW-1185">Reference proteome</keyword>
<feature type="region of interest" description="Disordered" evidence="1">
    <location>
        <begin position="1"/>
        <end position="20"/>
    </location>
</feature>